<dbReference type="EnsemblMetazoa" id="XM_050656118.1">
    <property type="protein sequence ID" value="XP_050512075.1"/>
    <property type="gene ID" value="LOC126888096"/>
</dbReference>
<dbReference type="RefSeq" id="XP_050512075.1">
    <property type="nucleotide sequence ID" value="XM_050656118.1"/>
</dbReference>
<feature type="domain" description="Reverse transcriptase" evidence="1">
    <location>
        <begin position="86"/>
        <end position="161"/>
    </location>
</feature>
<dbReference type="Proteomes" id="UP001652700">
    <property type="component" value="Unplaced"/>
</dbReference>
<reference evidence="2" key="1">
    <citation type="submission" date="2025-05" db="UniProtKB">
        <authorList>
            <consortium name="EnsemblMetazoa"/>
        </authorList>
    </citation>
    <scope>IDENTIFICATION</scope>
</reference>
<sequence length="212" mass="24316">MGVKNWIAQDREKWSKLSSRLKPTKGCNATADGKQLNNLRFADDIVIIADNINEANEMLTELAEAAEEKALWVRDEGVRIGGNIINNIRFADDTAIMAENIDDLQILLEIINRESKKMELKMNIDKTKCMVISKTPVDNIHLILEGKPLERVDKYKYLGAIINSQSDQDEEINVSIEIARKRYIKYKSMFTNTKLSMSSSNAMFDRNYYYIV</sequence>
<dbReference type="Pfam" id="PF00078">
    <property type="entry name" value="RVT_1"/>
    <property type="match status" value="1"/>
</dbReference>
<dbReference type="GeneID" id="126888096"/>
<protein>
    <recommendedName>
        <fullName evidence="1">Reverse transcriptase domain-containing protein</fullName>
    </recommendedName>
</protein>
<evidence type="ECO:0000313" key="3">
    <source>
        <dbReference type="Proteomes" id="UP001652700"/>
    </source>
</evidence>
<evidence type="ECO:0000259" key="1">
    <source>
        <dbReference type="Pfam" id="PF00078"/>
    </source>
</evidence>
<proteinExistence type="predicted"/>
<dbReference type="InterPro" id="IPR000477">
    <property type="entry name" value="RT_dom"/>
</dbReference>
<keyword evidence="3" id="KW-1185">Reference proteome</keyword>
<name>A0ABM5KPF2_DIAVI</name>
<evidence type="ECO:0000313" key="2">
    <source>
        <dbReference type="EnsemblMetazoa" id="XP_050512075.1"/>
    </source>
</evidence>
<organism evidence="2 3">
    <name type="scientific">Diabrotica virgifera virgifera</name>
    <name type="common">western corn rootworm</name>
    <dbReference type="NCBI Taxonomy" id="50390"/>
    <lineage>
        <taxon>Eukaryota</taxon>
        <taxon>Metazoa</taxon>
        <taxon>Ecdysozoa</taxon>
        <taxon>Arthropoda</taxon>
        <taxon>Hexapoda</taxon>
        <taxon>Insecta</taxon>
        <taxon>Pterygota</taxon>
        <taxon>Neoptera</taxon>
        <taxon>Endopterygota</taxon>
        <taxon>Coleoptera</taxon>
        <taxon>Polyphaga</taxon>
        <taxon>Cucujiformia</taxon>
        <taxon>Chrysomeloidea</taxon>
        <taxon>Chrysomelidae</taxon>
        <taxon>Galerucinae</taxon>
        <taxon>Diabroticina</taxon>
        <taxon>Diabroticites</taxon>
        <taxon>Diabrotica</taxon>
    </lineage>
</organism>
<accession>A0ABM5KPF2</accession>
<dbReference type="PANTHER" id="PTHR47027:SF8">
    <property type="entry name" value="RIBONUCLEASE H"/>
    <property type="match status" value="1"/>
</dbReference>
<dbReference type="PANTHER" id="PTHR47027">
    <property type="entry name" value="REVERSE TRANSCRIPTASE DOMAIN-CONTAINING PROTEIN"/>
    <property type="match status" value="1"/>
</dbReference>